<organism evidence="1 2">
    <name type="scientific">Coniosporium uncinatum</name>
    <dbReference type="NCBI Taxonomy" id="93489"/>
    <lineage>
        <taxon>Eukaryota</taxon>
        <taxon>Fungi</taxon>
        <taxon>Dikarya</taxon>
        <taxon>Ascomycota</taxon>
        <taxon>Pezizomycotina</taxon>
        <taxon>Dothideomycetes</taxon>
        <taxon>Dothideomycetes incertae sedis</taxon>
        <taxon>Coniosporium</taxon>
    </lineage>
</organism>
<dbReference type="EMBL" id="JAWDJW010002253">
    <property type="protein sequence ID" value="KAK3078044.1"/>
    <property type="molecule type" value="Genomic_DNA"/>
</dbReference>
<evidence type="ECO:0000313" key="2">
    <source>
        <dbReference type="Proteomes" id="UP001186974"/>
    </source>
</evidence>
<protein>
    <submittedName>
        <fullName evidence="1">Uncharacterized protein</fullName>
    </submittedName>
</protein>
<name>A0ACC3DN78_9PEZI</name>
<accession>A0ACC3DN78</accession>
<sequence>MTSLPLFNRLTALADANKQTVNLINRLARLHFQPGSTALDGDEEDARTELSAEIHDNLKQQEEELELLRQEIEDLSGSEHSRSTRRVSERQKESTRVSVQAARLAEDLRSARSQFRKAQLQAKRASELAKQKERELLFTSIQGNSDTPTAAIAPVRRGKEKLSADELLVNASSDVTGALRRTQQLMQSELDRSRFAQETLELSTAVLTDLGNRYSDLDTLLSSSRTLLSSLLRSQKSDTWYLETALYILIATIGWLVYRRLLYGPLWWFVWQPLRLFWWLVWQPPRLLYYSIYTLLGATGLFGTAATTTTIASSSITTRTPLIVKPSATDGLPRFAMSGQRPNVPAGGGGYGAKVRPGEGDPSAQGSISQQVGQMAEQSQQQAAQESQAGGEKEVPRRADGQPLQESHAPRNPKKRMWDEDVERAKAEEEQRKRNEL</sequence>
<gene>
    <name evidence="1" type="ORF">LTS18_008582</name>
</gene>
<keyword evidence="2" id="KW-1185">Reference proteome</keyword>
<dbReference type="Proteomes" id="UP001186974">
    <property type="component" value="Unassembled WGS sequence"/>
</dbReference>
<reference evidence="1" key="1">
    <citation type="submission" date="2024-09" db="EMBL/GenBank/DDBJ databases">
        <title>Black Yeasts Isolated from many extreme environments.</title>
        <authorList>
            <person name="Coleine C."/>
            <person name="Stajich J.E."/>
            <person name="Selbmann L."/>
        </authorList>
    </citation>
    <scope>NUCLEOTIDE SEQUENCE</scope>
    <source>
        <strain evidence="1">CCFEE 5737</strain>
    </source>
</reference>
<proteinExistence type="predicted"/>
<evidence type="ECO:0000313" key="1">
    <source>
        <dbReference type="EMBL" id="KAK3078044.1"/>
    </source>
</evidence>
<comment type="caution">
    <text evidence="1">The sequence shown here is derived from an EMBL/GenBank/DDBJ whole genome shotgun (WGS) entry which is preliminary data.</text>
</comment>